<accession>A0A8B8M1J7</accession>
<dbReference type="RefSeq" id="XP_027362531.1">
    <property type="nucleotide sequence ID" value="XM_027506730.1"/>
</dbReference>
<dbReference type="InterPro" id="IPR046431">
    <property type="entry name" value="FAF_dom"/>
</dbReference>
<evidence type="ECO:0000256" key="1">
    <source>
        <dbReference type="ARBA" id="ARBA00008690"/>
    </source>
</evidence>
<dbReference type="PANTHER" id="PTHR33155">
    <property type="entry name" value="FANTASTIC FOUR-LIKE PROTEIN (DUF3049)"/>
    <property type="match status" value="1"/>
</dbReference>
<organism evidence="4 5">
    <name type="scientific">Abrus precatorius</name>
    <name type="common">Indian licorice</name>
    <name type="synonym">Glycine abrus</name>
    <dbReference type="NCBI Taxonomy" id="3816"/>
    <lineage>
        <taxon>Eukaryota</taxon>
        <taxon>Viridiplantae</taxon>
        <taxon>Streptophyta</taxon>
        <taxon>Embryophyta</taxon>
        <taxon>Tracheophyta</taxon>
        <taxon>Spermatophyta</taxon>
        <taxon>Magnoliopsida</taxon>
        <taxon>eudicotyledons</taxon>
        <taxon>Gunneridae</taxon>
        <taxon>Pentapetalae</taxon>
        <taxon>rosids</taxon>
        <taxon>fabids</taxon>
        <taxon>Fabales</taxon>
        <taxon>Fabaceae</taxon>
        <taxon>Papilionoideae</taxon>
        <taxon>50 kb inversion clade</taxon>
        <taxon>NPAAA clade</taxon>
        <taxon>indigoferoid/millettioid clade</taxon>
        <taxon>Abreae</taxon>
        <taxon>Abrus</taxon>
    </lineage>
</organism>
<feature type="region of interest" description="Disordered" evidence="2">
    <location>
        <begin position="277"/>
        <end position="296"/>
    </location>
</feature>
<proteinExistence type="inferred from homology"/>
<gene>
    <name evidence="5" type="primary">LOC113870129</name>
</gene>
<dbReference type="Pfam" id="PF11250">
    <property type="entry name" value="FAF"/>
    <property type="match status" value="1"/>
</dbReference>
<dbReference type="AlphaFoldDB" id="A0A8B8M1J7"/>
<feature type="compositionally biased region" description="Basic and acidic residues" evidence="2">
    <location>
        <begin position="345"/>
        <end position="356"/>
    </location>
</feature>
<feature type="compositionally biased region" description="Acidic residues" evidence="2">
    <location>
        <begin position="227"/>
        <end position="252"/>
    </location>
</feature>
<protein>
    <submittedName>
        <fullName evidence="5">Uncharacterized protein LOC113870129</fullName>
    </submittedName>
</protein>
<name>A0A8B8M1J7_ABRPR</name>
<evidence type="ECO:0000259" key="3">
    <source>
        <dbReference type="Pfam" id="PF11250"/>
    </source>
</evidence>
<dbReference type="KEGG" id="aprc:113870129"/>
<dbReference type="OrthoDB" id="1435601at2759"/>
<evidence type="ECO:0000256" key="2">
    <source>
        <dbReference type="SAM" id="MobiDB-lite"/>
    </source>
</evidence>
<reference evidence="4" key="1">
    <citation type="journal article" date="2019" name="Toxins">
        <title>Detection of Abrin-Like and Prepropulchellin-Like Toxin Genes and Transcripts Using Whole Genome Sequencing and Full-Length Transcript Sequencing of Abrus precatorius.</title>
        <authorList>
            <person name="Hovde B.T."/>
            <person name="Daligault H.E."/>
            <person name="Hanschen E.R."/>
            <person name="Kunde Y.A."/>
            <person name="Johnson M.B."/>
            <person name="Starkenburg S.R."/>
            <person name="Johnson S.L."/>
        </authorList>
    </citation>
    <scope>NUCLEOTIDE SEQUENCE [LARGE SCALE GENOMIC DNA]</scope>
</reference>
<dbReference type="GO" id="GO:0008270">
    <property type="term" value="F:zinc ion binding"/>
    <property type="evidence" value="ECO:0007669"/>
    <property type="project" value="InterPro"/>
</dbReference>
<dbReference type="GO" id="GO:0003676">
    <property type="term" value="F:nucleic acid binding"/>
    <property type="evidence" value="ECO:0007669"/>
    <property type="project" value="InterPro"/>
</dbReference>
<comment type="similarity">
    <text evidence="1">Belongs to the fantastic four family.</text>
</comment>
<evidence type="ECO:0000313" key="5">
    <source>
        <dbReference type="RefSeq" id="XP_027362531.1"/>
    </source>
</evidence>
<dbReference type="InterPro" id="IPR021410">
    <property type="entry name" value="FAF"/>
</dbReference>
<feature type="domain" description="FAF" evidence="3">
    <location>
        <begin position="149"/>
        <end position="200"/>
    </location>
</feature>
<feature type="region of interest" description="Disordered" evidence="2">
    <location>
        <begin position="220"/>
        <end position="263"/>
    </location>
</feature>
<reference evidence="5" key="2">
    <citation type="submission" date="2025-08" db="UniProtKB">
        <authorList>
            <consortium name="RefSeq"/>
        </authorList>
    </citation>
    <scope>IDENTIFICATION</scope>
    <source>
        <tissue evidence="5">Young leaves</tissue>
    </source>
</reference>
<sequence>MAAIVCHGLQSYLESQLVESRIHSHRLRLPSPKPLTPPQPQAPIDLAFKSCFWEPDTKPHREGGCGWTSIEALSNVSQCAKESSYVLPQSYSSVRLSPQSLELCTENLGNETGSDMIESGIDLLSSSEGENLVRREEKRKTRQVLGAKEFPPPLTTIRGSESLRVRSHREDGRLVLELTKVNVPSCFQAQRSHGRLRLRFWTHPQDHDHDDVDVDIQEQFENGQTQDVEEYDDDDEEDEEEDVVDTENEGGWEETKGHNSWRSIEGGVRMEKYEIERRSRMSQDGGSSRESTPASQIERFAQRFERMFERQNEAVKNVQKALANNVRKRSHNHSPHAYGDSSSSSRERRRDRRDNEEMRYDRWRDNRERKNQRRRRDDVRHRAIKYFKCLKKGHIAFQCPNKKTTILKKNGEILSAISSQSSHASSEEDSEFEALCHEGDLLMVRRLLGSIVKEDDTTQRKYFSFKMLGNKESNLRINSLEEGGIDENQGRSIEDKDLKALEGLQ</sequence>
<dbReference type="PANTHER" id="PTHR33155:SF4">
    <property type="entry name" value="PROTEIN FANTASTIC FOUR 3"/>
    <property type="match status" value="1"/>
</dbReference>
<dbReference type="GeneID" id="113870129"/>
<dbReference type="Proteomes" id="UP000694853">
    <property type="component" value="Unplaced"/>
</dbReference>
<feature type="region of interest" description="Disordered" evidence="2">
    <location>
        <begin position="325"/>
        <end position="356"/>
    </location>
</feature>
<dbReference type="SUPFAM" id="SSF57756">
    <property type="entry name" value="Retrovirus zinc finger-like domains"/>
    <property type="match status" value="1"/>
</dbReference>
<dbReference type="InterPro" id="IPR036875">
    <property type="entry name" value="Znf_CCHC_sf"/>
</dbReference>
<evidence type="ECO:0000313" key="4">
    <source>
        <dbReference type="Proteomes" id="UP000694853"/>
    </source>
</evidence>
<keyword evidence="4" id="KW-1185">Reference proteome</keyword>
<feature type="compositionally biased region" description="Polar residues" evidence="2">
    <location>
        <begin position="282"/>
        <end position="295"/>
    </location>
</feature>